<name>V4AHI0_LOTGI</name>
<dbReference type="Pfam" id="PF01426">
    <property type="entry name" value="BAH"/>
    <property type="match status" value="1"/>
</dbReference>
<keyword evidence="6" id="KW-0863">Zinc-finger</keyword>
<dbReference type="InterPro" id="IPR001214">
    <property type="entry name" value="SET_dom"/>
</dbReference>
<dbReference type="GO" id="GO:0003682">
    <property type="term" value="F:chromatin binding"/>
    <property type="evidence" value="ECO:0007669"/>
    <property type="project" value="InterPro"/>
</dbReference>
<dbReference type="GO" id="GO:0005654">
    <property type="term" value="C:nucleoplasm"/>
    <property type="evidence" value="ECO:0007669"/>
    <property type="project" value="TreeGrafter"/>
</dbReference>
<dbReference type="SMART" id="SM00439">
    <property type="entry name" value="BAH"/>
    <property type="match status" value="1"/>
</dbReference>
<feature type="domain" description="SET" evidence="14">
    <location>
        <begin position="1"/>
        <end position="119"/>
    </location>
</feature>
<sequence length="740" mass="86208">MYNTIIIHSCISQIVSTKFYVVIISGDFILEYLGEVVSEQEFRRRMTEDYSKDCHHYCLSLDSGMVIDGYRMANIGRFVNHSCEPNCEMQKWTVNGLYRMVLFALRDIDPMEELTYDYNFDSFNMETQQVCKCGSENCRGVIGGKTQKNNQIKEKLSSTRPVGRPPKDKRKSKYKLKKFKDKVKPTSANNKLLNHSVIKPMSNRERTYCIKHGVFLIRNVERTKHKQLKQDGVEVKETCNISTTVNNTDNNNITTVIKPGYQLTQREDRSVKTRLVSRVEDNPELQKRCQLIKLFNKVYDTVANYKDEDDNILATPLMNLPNKKKCPDYYKIIDEPVDLTTIRNQIQTGEYETLDSLDKDVLQLFRNVERYCGRKSDMGRLVLKLRKVYCSAKNEVIPLIDDILSDGQIVSNTPPIAPPEIDTESIENRAIRDPPDEEEEIIRCLCNVFRDEGLMIQCEKCFIWQHCDCVGATGNEEYYVCEKCDGRTYDKEIKLVPQPTDGDSENDYYMTLLRDDLQVAIGECVYILRDYKRNSDGTPDIRPLSDYTNITPDKLDIFRIERLWKNKAGERFADGHPFVRPHETFHEPTRKFFPNELFRLPTLEIVPVEVMVGTCCVMDLYTYCKGRPKLVKEKDIYICEYRVDKTAHLFYKVVKNWYPINTKSYCFNTFKEKLNAKRTYSPHQVPEEYLRRTDKQSSTSKSSTDNSSKNTDKNKTEDKNSKKSNKTTKIKKRLSVSFSL</sequence>
<dbReference type="SUPFAM" id="SSF57903">
    <property type="entry name" value="FYVE/PHD zinc finger"/>
    <property type="match status" value="1"/>
</dbReference>
<reference evidence="17 18" key="1">
    <citation type="journal article" date="2013" name="Nature">
        <title>Insights into bilaterian evolution from three spiralian genomes.</title>
        <authorList>
            <person name="Simakov O."/>
            <person name="Marletaz F."/>
            <person name="Cho S.J."/>
            <person name="Edsinger-Gonzales E."/>
            <person name="Havlak P."/>
            <person name="Hellsten U."/>
            <person name="Kuo D.H."/>
            <person name="Larsson T."/>
            <person name="Lv J."/>
            <person name="Arendt D."/>
            <person name="Savage R."/>
            <person name="Osoegawa K."/>
            <person name="de Jong P."/>
            <person name="Grimwood J."/>
            <person name="Chapman J.A."/>
            <person name="Shapiro H."/>
            <person name="Aerts A."/>
            <person name="Otillar R.P."/>
            <person name="Terry A.Y."/>
            <person name="Boore J.L."/>
            <person name="Grigoriev I.V."/>
            <person name="Lindberg D.R."/>
            <person name="Seaver E.C."/>
            <person name="Weisblat D.A."/>
            <person name="Putnam N.H."/>
            <person name="Rokhsar D.S."/>
        </authorList>
    </citation>
    <scope>NUCLEOTIDE SEQUENCE [LARGE SCALE GENOMIC DNA]</scope>
</reference>
<dbReference type="EMBL" id="KB201470">
    <property type="protein sequence ID" value="ESO96362.1"/>
    <property type="molecule type" value="Genomic_DNA"/>
</dbReference>
<evidence type="ECO:0000256" key="6">
    <source>
        <dbReference type="ARBA" id="ARBA00022771"/>
    </source>
</evidence>
<evidence type="ECO:0000256" key="9">
    <source>
        <dbReference type="ARBA" id="ARBA00023117"/>
    </source>
</evidence>
<dbReference type="InterPro" id="IPR043151">
    <property type="entry name" value="BAH_sf"/>
</dbReference>
<evidence type="ECO:0000313" key="18">
    <source>
        <dbReference type="Proteomes" id="UP000030746"/>
    </source>
</evidence>
<dbReference type="AlphaFoldDB" id="V4AHI0"/>
<gene>
    <name evidence="17" type="ORF">LOTGIDRAFT_143999</name>
</gene>
<evidence type="ECO:0000256" key="1">
    <source>
        <dbReference type="ARBA" id="ARBA00004123"/>
    </source>
</evidence>
<feature type="domain" description="BAH" evidence="16">
    <location>
        <begin position="517"/>
        <end position="654"/>
    </location>
</feature>
<dbReference type="InterPro" id="IPR013083">
    <property type="entry name" value="Znf_RING/FYVE/PHD"/>
</dbReference>
<feature type="domain" description="Bromo" evidence="13">
    <location>
        <begin position="309"/>
        <end position="379"/>
    </location>
</feature>
<dbReference type="RefSeq" id="XP_009052947.1">
    <property type="nucleotide sequence ID" value="XM_009054699.1"/>
</dbReference>
<evidence type="ECO:0000256" key="7">
    <source>
        <dbReference type="ARBA" id="ARBA00022833"/>
    </source>
</evidence>
<dbReference type="FunFam" id="1.20.920.10:FF:000025">
    <property type="entry name" value="Histone-lysine N-methyltransferase"/>
    <property type="match status" value="1"/>
</dbReference>
<accession>V4AHI0</accession>
<dbReference type="Pfam" id="PF00856">
    <property type="entry name" value="SET"/>
    <property type="match status" value="1"/>
</dbReference>
<feature type="compositionally biased region" description="Basic and acidic residues" evidence="12">
    <location>
        <begin position="710"/>
        <end position="721"/>
    </location>
</feature>
<evidence type="ECO:0000256" key="8">
    <source>
        <dbReference type="ARBA" id="ARBA00022853"/>
    </source>
</evidence>
<keyword evidence="8" id="KW-0156">Chromatin regulator</keyword>
<evidence type="ECO:0000256" key="11">
    <source>
        <dbReference type="PROSITE-ProRule" id="PRU00035"/>
    </source>
</evidence>
<dbReference type="InterPro" id="IPR019786">
    <property type="entry name" value="Zinc_finger_PHD-type_CS"/>
</dbReference>
<dbReference type="GO" id="GO:0006355">
    <property type="term" value="P:regulation of DNA-templated transcription"/>
    <property type="evidence" value="ECO:0007669"/>
    <property type="project" value="TreeGrafter"/>
</dbReference>
<evidence type="ECO:0000259" key="14">
    <source>
        <dbReference type="PROSITE" id="PS50280"/>
    </source>
</evidence>
<keyword evidence="9 11" id="KW-0103">Bromodomain</keyword>
<dbReference type="CTD" id="20234774"/>
<feature type="region of interest" description="Disordered" evidence="12">
    <location>
        <begin position="681"/>
        <end position="740"/>
    </location>
</feature>
<dbReference type="InterPro" id="IPR043319">
    <property type="entry name" value="PHD_ASH1L"/>
</dbReference>
<dbReference type="CDD" id="cd19174">
    <property type="entry name" value="SET_ASH1L"/>
    <property type="match status" value="1"/>
</dbReference>
<dbReference type="CDD" id="cd04717">
    <property type="entry name" value="BAH_polybromo"/>
    <property type="match status" value="1"/>
</dbReference>
<evidence type="ECO:0000256" key="10">
    <source>
        <dbReference type="ARBA" id="ARBA00023242"/>
    </source>
</evidence>
<feature type="compositionally biased region" description="Basic and acidic residues" evidence="12">
    <location>
        <begin position="685"/>
        <end position="695"/>
    </location>
</feature>
<dbReference type="InterPro" id="IPR036427">
    <property type="entry name" value="Bromodomain-like_sf"/>
</dbReference>
<dbReference type="SMART" id="SM00297">
    <property type="entry name" value="BROMO"/>
    <property type="match status" value="1"/>
</dbReference>
<dbReference type="GO" id="GO:0008270">
    <property type="term" value="F:zinc ion binding"/>
    <property type="evidence" value="ECO:0007669"/>
    <property type="project" value="UniProtKB-KW"/>
</dbReference>
<dbReference type="Pfam" id="PF20826">
    <property type="entry name" value="PHD_5"/>
    <property type="match status" value="1"/>
</dbReference>
<dbReference type="InterPro" id="IPR001025">
    <property type="entry name" value="BAH_dom"/>
</dbReference>
<keyword evidence="2" id="KW-0489">Methyltransferase</keyword>
<dbReference type="InterPro" id="IPR003616">
    <property type="entry name" value="Post-SET_dom"/>
</dbReference>
<feature type="compositionally biased region" description="Low complexity" evidence="12">
    <location>
        <begin position="696"/>
        <end position="709"/>
    </location>
</feature>
<feature type="domain" description="Post-SET" evidence="15">
    <location>
        <begin position="127"/>
        <end position="143"/>
    </location>
</feature>
<evidence type="ECO:0000256" key="4">
    <source>
        <dbReference type="ARBA" id="ARBA00022691"/>
    </source>
</evidence>
<evidence type="ECO:0000259" key="13">
    <source>
        <dbReference type="PROSITE" id="PS50014"/>
    </source>
</evidence>
<dbReference type="Gene3D" id="2.170.270.10">
    <property type="entry name" value="SET domain"/>
    <property type="match status" value="1"/>
</dbReference>
<dbReference type="GO" id="GO:0032259">
    <property type="term" value="P:methylation"/>
    <property type="evidence" value="ECO:0007669"/>
    <property type="project" value="UniProtKB-KW"/>
</dbReference>
<feature type="compositionally biased region" description="Basic residues" evidence="12">
    <location>
        <begin position="722"/>
        <end position="734"/>
    </location>
</feature>
<dbReference type="InterPro" id="IPR001965">
    <property type="entry name" value="Znf_PHD"/>
</dbReference>
<dbReference type="FunFam" id="3.30.40.10:FF:000113">
    <property type="entry name" value="Histone-lysine N-methyltransferase"/>
    <property type="match status" value="1"/>
</dbReference>
<keyword evidence="18" id="KW-1185">Reference proteome</keyword>
<evidence type="ECO:0000256" key="2">
    <source>
        <dbReference type="ARBA" id="ARBA00022603"/>
    </source>
</evidence>
<dbReference type="InterPro" id="IPR046341">
    <property type="entry name" value="SET_dom_sf"/>
</dbReference>
<dbReference type="PROSITE" id="PS01359">
    <property type="entry name" value="ZF_PHD_1"/>
    <property type="match status" value="1"/>
</dbReference>
<dbReference type="STRING" id="225164.V4AHI0"/>
<dbReference type="PROSITE" id="PS50014">
    <property type="entry name" value="BROMODOMAIN_2"/>
    <property type="match status" value="1"/>
</dbReference>
<dbReference type="PRINTS" id="PR00503">
    <property type="entry name" value="BROMODOMAIN"/>
</dbReference>
<dbReference type="Gene3D" id="1.20.920.10">
    <property type="entry name" value="Bromodomain-like"/>
    <property type="match status" value="1"/>
</dbReference>
<dbReference type="SUPFAM" id="SSF47370">
    <property type="entry name" value="Bromodomain"/>
    <property type="match status" value="1"/>
</dbReference>
<dbReference type="PANTHER" id="PTHR46147">
    <property type="entry name" value="HISTONE-LYSINE N-METHYLTRANSFERASE ASH1"/>
    <property type="match status" value="1"/>
</dbReference>
<protein>
    <recommendedName>
        <fullName evidence="19">Histone-lysine N-methyltransferase ASH1L</fullName>
    </recommendedName>
</protein>
<dbReference type="GeneID" id="20234774"/>
<keyword evidence="7" id="KW-0862">Zinc</keyword>
<dbReference type="GO" id="GO:0042800">
    <property type="term" value="F:histone H3K4 methyltransferase activity"/>
    <property type="evidence" value="ECO:0007669"/>
    <property type="project" value="TreeGrafter"/>
</dbReference>
<evidence type="ECO:0000313" key="17">
    <source>
        <dbReference type="EMBL" id="ESO96362.1"/>
    </source>
</evidence>
<dbReference type="PROSITE" id="PS50868">
    <property type="entry name" value="POST_SET"/>
    <property type="match status" value="1"/>
</dbReference>
<keyword evidence="4" id="KW-0949">S-adenosyl-L-methionine</keyword>
<dbReference type="PROSITE" id="PS51038">
    <property type="entry name" value="BAH"/>
    <property type="match status" value="1"/>
</dbReference>
<dbReference type="SMART" id="SM00249">
    <property type="entry name" value="PHD"/>
    <property type="match status" value="1"/>
</dbReference>
<keyword evidence="5" id="KW-0479">Metal-binding</keyword>
<dbReference type="SMART" id="SM00508">
    <property type="entry name" value="PostSET"/>
    <property type="match status" value="1"/>
</dbReference>
<dbReference type="Proteomes" id="UP000030746">
    <property type="component" value="Unassembled WGS sequence"/>
</dbReference>
<evidence type="ECO:0000259" key="16">
    <source>
        <dbReference type="PROSITE" id="PS51038"/>
    </source>
</evidence>
<dbReference type="OMA" id="RCICGVY"/>
<evidence type="ECO:0000256" key="3">
    <source>
        <dbReference type="ARBA" id="ARBA00022679"/>
    </source>
</evidence>
<dbReference type="SMART" id="SM00317">
    <property type="entry name" value="SET"/>
    <property type="match status" value="1"/>
</dbReference>
<dbReference type="InterPro" id="IPR001487">
    <property type="entry name" value="Bromodomain"/>
</dbReference>
<dbReference type="InterPro" id="IPR011011">
    <property type="entry name" value="Znf_FYVE_PHD"/>
</dbReference>
<comment type="subcellular location">
    <subcellularLocation>
        <location evidence="1">Nucleus</location>
    </subcellularLocation>
</comment>
<dbReference type="PROSITE" id="PS50280">
    <property type="entry name" value="SET"/>
    <property type="match status" value="1"/>
</dbReference>
<dbReference type="Gene3D" id="2.30.30.490">
    <property type="match status" value="1"/>
</dbReference>
<feature type="region of interest" description="Disordered" evidence="12">
    <location>
        <begin position="149"/>
        <end position="173"/>
    </location>
</feature>
<evidence type="ECO:0000259" key="15">
    <source>
        <dbReference type="PROSITE" id="PS50868"/>
    </source>
</evidence>
<dbReference type="OrthoDB" id="79252at2759"/>
<dbReference type="KEGG" id="lgi:LOTGIDRAFT_143999"/>
<keyword evidence="10" id="KW-0539">Nucleus</keyword>
<dbReference type="PANTHER" id="PTHR46147:SF3">
    <property type="entry name" value="HISTONE-LYSINE N-METHYLTRANSFERASE ASH1"/>
    <property type="match status" value="1"/>
</dbReference>
<dbReference type="Gene3D" id="3.30.40.10">
    <property type="entry name" value="Zinc/RING finger domain, C3HC4 (zinc finger)"/>
    <property type="match status" value="1"/>
</dbReference>
<organism evidence="17 18">
    <name type="scientific">Lottia gigantea</name>
    <name type="common">Giant owl limpet</name>
    <dbReference type="NCBI Taxonomy" id="225164"/>
    <lineage>
        <taxon>Eukaryota</taxon>
        <taxon>Metazoa</taxon>
        <taxon>Spiralia</taxon>
        <taxon>Lophotrochozoa</taxon>
        <taxon>Mollusca</taxon>
        <taxon>Gastropoda</taxon>
        <taxon>Patellogastropoda</taxon>
        <taxon>Lottioidea</taxon>
        <taxon>Lottiidae</taxon>
        <taxon>Lottia</taxon>
    </lineage>
</organism>
<evidence type="ECO:0008006" key="19">
    <source>
        <dbReference type="Google" id="ProtNLM"/>
    </source>
</evidence>
<dbReference type="Pfam" id="PF00439">
    <property type="entry name" value="Bromodomain"/>
    <property type="match status" value="1"/>
</dbReference>
<evidence type="ECO:0000256" key="5">
    <source>
        <dbReference type="ARBA" id="ARBA00022723"/>
    </source>
</evidence>
<evidence type="ECO:0000256" key="12">
    <source>
        <dbReference type="SAM" id="MobiDB-lite"/>
    </source>
</evidence>
<dbReference type="HOGENOM" id="CLU_352882_0_0_1"/>
<dbReference type="CDD" id="cd15548">
    <property type="entry name" value="PHD_ASH1L"/>
    <property type="match status" value="1"/>
</dbReference>
<dbReference type="SUPFAM" id="SSF82199">
    <property type="entry name" value="SET domain"/>
    <property type="match status" value="1"/>
</dbReference>
<keyword evidence="3" id="KW-0808">Transferase</keyword>
<proteinExistence type="predicted"/>